<comment type="caution">
    <text evidence="2">The sequence shown here is derived from an EMBL/GenBank/DDBJ whole genome shotgun (WGS) entry which is preliminary data.</text>
</comment>
<keyword evidence="3" id="KW-1185">Reference proteome</keyword>
<sequence>MPHKVSFKAVTSGKDPLAKVSKRKSKTVSGESSEVPSSAPAPKKLRKASKKVVSEGAPVTCEVLSEALPPSLPSTASPLTIPSTILDIPDPFSSLGVMVSGHPPSPSVSASGVAASSSSGLLGFPYTLPSGITVTEETISKGGSLTTSLLL</sequence>
<protein>
    <submittedName>
        <fullName evidence="2">Uncharacterized protein</fullName>
    </submittedName>
</protein>
<reference evidence="2 3" key="1">
    <citation type="submission" date="2024-01" db="EMBL/GenBank/DDBJ databases">
        <title>The complete chloroplast genome sequence of Lithospermum erythrorhizon: insights into the phylogenetic relationship among Boraginaceae species and the maternal lineages of purple gromwells.</title>
        <authorList>
            <person name="Okada T."/>
            <person name="Watanabe K."/>
        </authorList>
    </citation>
    <scope>NUCLEOTIDE SEQUENCE [LARGE SCALE GENOMIC DNA]</scope>
</reference>
<dbReference type="EMBL" id="BAABME010015503">
    <property type="protein sequence ID" value="GAA0141524.1"/>
    <property type="molecule type" value="Genomic_DNA"/>
</dbReference>
<feature type="compositionally biased region" description="Low complexity" evidence="1">
    <location>
        <begin position="28"/>
        <end position="41"/>
    </location>
</feature>
<evidence type="ECO:0000313" key="2">
    <source>
        <dbReference type="EMBL" id="GAA0141524.1"/>
    </source>
</evidence>
<organism evidence="2 3">
    <name type="scientific">Lithospermum erythrorhizon</name>
    <name type="common">Purple gromwell</name>
    <name type="synonym">Lithospermum officinale var. erythrorhizon</name>
    <dbReference type="NCBI Taxonomy" id="34254"/>
    <lineage>
        <taxon>Eukaryota</taxon>
        <taxon>Viridiplantae</taxon>
        <taxon>Streptophyta</taxon>
        <taxon>Embryophyta</taxon>
        <taxon>Tracheophyta</taxon>
        <taxon>Spermatophyta</taxon>
        <taxon>Magnoliopsida</taxon>
        <taxon>eudicotyledons</taxon>
        <taxon>Gunneridae</taxon>
        <taxon>Pentapetalae</taxon>
        <taxon>asterids</taxon>
        <taxon>lamiids</taxon>
        <taxon>Boraginales</taxon>
        <taxon>Boraginaceae</taxon>
        <taxon>Boraginoideae</taxon>
        <taxon>Lithospermeae</taxon>
        <taxon>Lithospermum</taxon>
    </lineage>
</organism>
<proteinExistence type="predicted"/>
<name>A0AAV3NQ71_LITER</name>
<dbReference type="Proteomes" id="UP001454036">
    <property type="component" value="Unassembled WGS sequence"/>
</dbReference>
<feature type="region of interest" description="Disordered" evidence="1">
    <location>
        <begin position="1"/>
        <end position="49"/>
    </location>
</feature>
<gene>
    <name evidence="2" type="ORF">LIER_35408</name>
</gene>
<evidence type="ECO:0000256" key="1">
    <source>
        <dbReference type="SAM" id="MobiDB-lite"/>
    </source>
</evidence>
<accession>A0AAV3NQ71</accession>
<evidence type="ECO:0000313" key="3">
    <source>
        <dbReference type="Proteomes" id="UP001454036"/>
    </source>
</evidence>
<dbReference type="AlphaFoldDB" id="A0AAV3NQ71"/>